<keyword evidence="8" id="KW-0663">Pyridoxal phosphate</keyword>
<dbReference type="InterPro" id="IPR004450">
    <property type="entry name" value="Thr_synthase-like"/>
</dbReference>
<dbReference type="Pfam" id="PF00291">
    <property type="entry name" value="PALP"/>
    <property type="match status" value="1"/>
</dbReference>
<dbReference type="InterPro" id="IPR000634">
    <property type="entry name" value="Ser/Thr_deHydtase_PyrdxlP-BS"/>
</dbReference>
<keyword evidence="15" id="KW-1185">Reference proteome</keyword>
<evidence type="ECO:0000259" key="12">
    <source>
        <dbReference type="Pfam" id="PF00291"/>
    </source>
</evidence>
<evidence type="ECO:0000256" key="5">
    <source>
        <dbReference type="ARBA" id="ARBA00018679"/>
    </source>
</evidence>
<comment type="cofactor">
    <cofactor evidence="1">
        <name>pyridoxal 5'-phosphate</name>
        <dbReference type="ChEBI" id="CHEBI:597326"/>
    </cofactor>
</comment>
<feature type="domain" description="Threonine synthase N-terminal" evidence="13">
    <location>
        <begin position="2"/>
        <end position="79"/>
    </location>
</feature>
<accession>A0ABW7NJ56</accession>
<dbReference type="CDD" id="cd01560">
    <property type="entry name" value="Thr-synth_2"/>
    <property type="match status" value="1"/>
</dbReference>
<protein>
    <recommendedName>
        <fullName evidence="5 11">Threonine synthase</fullName>
        <ecNumber evidence="4 11">4.2.3.1</ecNumber>
    </recommendedName>
</protein>
<evidence type="ECO:0000313" key="14">
    <source>
        <dbReference type="EMBL" id="MFH6985924.1"/>
    </source>
</evidence>
<dbReference type="InterPro" id="IPR029144">
    <property type="entry name" value="Thr_synth_N"/>
</dbReference>
<dbReference type="InterPro" id="IPR001926">
    <property type="entry name" value="TrpB-like_PALP"/>
</dbReference>
<comment type="caution">
    <text evidence="14">The sequence shown here is derived from an EMBL/GenBank/DDBJ whole genome shotgun (WGS) entry which is preliminary data.</text>
</comment>
<evidence type="ECO:0000259" key="13">
    <source>
        <dbReference type="Pfam" id="PF14821"/>
    </source>
</evidence>
<dbReference type="PANTHER" id="PTHR42690:SF1">
    <property type="entry name" value="THREONINE SYNTHASE-LIKE 2"/>
    <property type="match status" value="1"/>
</dbReference>
<proteinExistence type="inferred from homology"/>
<gene>
    <name evidence="14" type="primary">thrC</name>
    <name evidence="14" type="ORF">ACHKAR_20890</name>
</gene>
<dbReference type="Pfam" id="PF14821">
    <property type="entry name" value="Thr_synth_N"/>
    <property type="match status" value="1"/>
</dbReference>
<evidence type="ECO:0000256" key="10">
    <source>
        <dbReference type="ARBA" id="ARBA00049144"/>
    </source>
</evidence>
<evidence type="ECO:0000256" key="8">
    <source>
        <dbReference type="ARBA" id="ARBA00022898"/>
    </source>
</evidence>
<dbReference type="PROSITE" id="PS00165">
    <property type="entry name" value="DEHYDRATASE_SER_THR"/>
    <property type="match status" value="1"/>
</dbReference>
<dbReference type="InterPro" id="IPR051166">
    <property type="entry name" value="Threonine_Synthase"/>
</dbReference>
<dbReference type="Gene3D" id="3.90.1380.10">
    <property type="entry name" value="Threonine synthase, N-terminal domain"/>
    <property type="match status" value="1"/>
</dbReference>
<feature type="domain" description="Tryptophan synthase beta chain-like PALP" evidence="12">
    <location>
        <begin position="97"/>
        <end position="368"/>
    </location>
</feature>
<evidence type="ECO:0000256" key="9">
    <source>
        <dbReference type="ARBA" id="ARBA00023239"/>
    </source>
</evidence>
<evidence type="ECO:0000256" key="6">
    <source>
        <dbReference type="ARBA" id="ARBA00022605"/>
    </source>
</evidence>
<dbReference type="EC" id="4.2.3.1" evidence="4 11"/>
<evidence type="ECO:0000256" key="2">
    <source>
        <dbReference type="ARBA" id="ARBA00004979"/>
    </source>
</evidence>
<evidence type="ECO:0000313" key="15">
    <source>
        <dbReference type="Proteomes" id="UP001610063"/>
    </source>
</evidence>
<sequence length="427" mass="47700">MKFYSTNGQSSPVSFKEAVIKSLPSDKGLYYPEEIPELDFLFLETLSYYSLPQIGFEVLRQFCKDDIPEAKLQEILEGALNFEIPVVEVEKNIHSLELFHGPTYAFKDVGARFLARCLGYFNETENKEVTILVATSGDTGGAVASGFYEVPGVNVVILYPSGKVSDLQEKQLTTLGKNIKAIEVKGNFDDCQAMVKKAFHDTDINAKLNLSSANSINIARWLPQSLYYFEAYKQLQKDKLVVSVPSGNYGNITAGMLAKKMGLPIHRFIAASNANDVVPRYLIDEQYSPRPTVPTLSNAMDVSDPSNHPRMLELHEKSFKDIIKHISGFTLSDEQTLKVMKECDQENNYILDPHGAIGYAALKAGLQKKETGLFLETAHYSKFLSTVEQALGKEIPLPDFVSELMKKEKEAILINNDYEAFKAYLIG</sequence>
<comment type="catalytic activity">
    <reaction evidence="10">
        <text>O-phospho-L-homoserine + H2O = L-threonine + phosphate</text>
        <dbReference type="Rhea" id="RHEA:10840"/>
        <dbReference type="ChEBI" id="CHEBI:15377"/>
        <dbReference type="ChEBI" id="CHEBI:43474"/>
        <dbReference type="ChEBI" id="CHEBI:57590"/>
        <dbReference type="ChEBI" id="CHEBI:57926"/>
        <dbReference type="EC" id="4.2.3.1"/>
    </reaction>
</comment>
<dbReference type="SUPFAM" id="SSF53686">
    <property type="entry name" value="Tryptophan synthase beta subunit-like PLP-dependent enzymes"/>
    <property type="match status" value="1"/>
</dbReference>
<evidence type="ECO:0000256" key="4">
    <source>
        <dbReference type="ARBA" id="ARBA00013028"/>
    </source>
</evidence>
<evidence type="ECO:0000256" key="3">
    <source>
        <dbReference type="ARBA" id="ARBA00005517"/>
    </source>
</evidence>
<reference evidence="14 15" key="1">
    <citation type="journal article" date="2013" name="Int. J. Syst. Evol. Microbiol.">
        <title>Marinoscillum luteum sp. nov., isolated from marine sediment.</title>
        <authorList>
            <person name="Cha I.T."/>
            <person name="Park S.J."/>
            <person name="Kim S.J."/>
            <person name="Kim J.G."/>
            <person name="Jung M.Y."/>
            <person name="Shin K.S."/>
            <person name="Kwon K.K."/>
            <person name="Yang S.H."/>
            <person name="Seo Y.S."/>
            <person name="Rhee S.K."/>
        </authorList>
    </citation>
    <scope>NUCLEOTIDE SEQUENCE [LARGE SCALE GENOMIC DNA]</scope>
    <source>
        <strain evidence="14 15">KCTC 23939</strain>
    </source>
</reference>
<dbReference type="GO" id="GO:0004795">
    <property type="term" value="F:threonine synthase activity"/>
    <property type="evidence" value="ECO:0007669"/>
    <property type="project" value="UniProtKB-EC"/>
</dbReference>
<dbReference type="InterPro" id="IPR036052">
    <property type="entry name" value="TrpB-like_PALP_sf"/>
</dbReference>
<dbReference type="RefSeq" id="WP_395419379.1">
    <property type="nucleotide sequence ID" value="NZ_JBIPKE010000020.1"/>
</dbReference>
<dbReference type="InterPro" id="IPR037158">
    <property type="entry name" value="Thr_synth_N_sf"/>
</dbReference>
<comment type="similarity">
    <text evidence="3">Belongs to the threonine synthase family.</text>
</comment>
<dbReference type="PANTHER" id="PTHR42690">
    <property type="entry name" value="THREONINE SYNTHASE FAMILY MEMBER"/>
    <property type="match status" value="1"/>
</dbReference>
<dbReference type="Gene3D" id="3.40.50.1100">
    <property type="match status" value="2"/>
</dbReference>
<evidence type="ECO:0000256" key="11">
    <source>
        <dbReference type="NCBIfam" id="TIGR00260"/>
    </source>
</evidence>
<evidence type="ECO:0000256" key="7">
    <source>
        <dbReference type="ARBA" id="ARBA00022697"/>
    </source>
</evidence>
<keyword evidence="6" id="KW-0028">Amino-acid biosynthesis</keyword>
<organism evidence="14 15">
    <name type="scientific">Marinoscillum luteum</name>
    <dbReference type="NCBI Taxonomy" id="861051"/>
    <lineage>
        <taxon>Bacteria</taxon>
        <taxon>Pseudomonadati</taxon>
        <taxon>Bacteroidota</taxon>
        <taxon>Cytophagia</taxon>
        <taxon>Cytophagales</taxon>
        <taxon>Reichenbachiellaceae</taxon>
        <taxon>Marinoscillum</taxon>
    </lineage>
</organism>
<keyword evidence="7" id="KW-0791">Threonine biosynthesis</keyword>
<comment type="pathway">
    <text evidence="2">Amino-acid biosynthesis; L-threonine biosynthesis; L-threonine from L-aspartate: step 5/5.</text>
</comment>
<keyword evidence="9 14" id="KW-0456">Lyase</keyword>
<dbReference type="NCBIfam" id="TIGR00260">
    <property type="entry name" value="thrC"/>
    <property type="match status" value="1"/>
</dbReference>
<dbReference type="EMBL" id="JBIPKE010000020">
    <property type="protein sequence ID" value="MFH6985924.1"/>
    <property type="molecule type" value="Genomic_DNA"/>
</dbReference>
<name>A0ABW7NJ56_9BACT</name>
<evidence type="ECO:0000256" key="1">
    <source>
        <dbReference type="ARBA" id="ARBA00001933"/>
    </source>
</evidence>
<dbReference type="Proteomes" id="UP001610063">
    <property type="component" value="Unassembled WGS sequence"/>
</dbReference>